<feature type="domain" description="NADP-dependent oxidoreductase" evidence="2">
    <location>
        <begin position="18"/>
        <end position="310"/>
    </location>
</feature>
<dbReference type="SUPFAM" id="SSF51430">
    <property type="entry name" value="NAD(P)-linked oxidoreductase"/>
    <property type="match status" value="1"/>
</dbReference>
<dbReference type="InterPro" id="IPR023210">
    <property type="entry name" value="NADP_OxRdtase_dom"/>
</dbReference>
<dbReference type="EMBL" id="GL629782">
    <property type="protein sequence ID" value="EFX02213.1"/>
    <property type="molecule type" value="Genomic_DNA"/>
</dbReference>
<organism evidence="4">
    <name type="scientific">Grosmannia clavigera (strain kw1407 / UAMH 11150)</name>
    <name type="common">Blue stain fungus</name>
    <name type="synonym">Graphiocladiella clavigera</name>
    <dbReference type="NCBI Taxonomy" id="655863"/>
    <lineage>
        <taxon>Eukaryota</taxon>
        <taxon>Fungi</taxon>
        <taxon>Dikarya</taxon>
        <taxon>Ascomycota</taxon>
        <taxon>Pezizomycotina</taxon>
        <taxon>Sordariomycetes</taxon>
        <taxon>Sordariomycetidae</taxon>
        <taxon>Ophiostomatales</taxon>
        <taxon>Ophiostomataceae</taxon>
        <taxon>Leptographium</taxon>
    </lineage>
</organism>
<dbReference type="InParanoid" id="F0XJB9"/>
<dbReference type="GeneID" id="25975232"/>
<keyword evidence="4" id="KW-1185">Reference proteome</keyword>
<dbReference type="Pfam" id="PF00248">
    <property type="entry name" value="Aldo_ket_red"/>
    <property type="match status" value="1"/>
</dbReference>
<dbReference type="STRING" id="655863.F0XJB9"/>
<proteinExistence type="predicted"/>
<accession>F0XJB9</accession>
<evidence type="ECO:0000313" key="3">
    <source>
        <dbReference type="EMBL" id="EFX02213.1"/>
    </source>
</evidence>
<dbReference type="InterPro" id="IPR020471">
    <property type="entry name" value="AKR"/>
</dbReference>
<dbReference type="eggNOG" id="KOG1575">
    <property type="taxonomic scope" value="Eukaryota"/>
</dbReference>
<dbReference type="InterPro" id="IPR036812">
    <property type="entry name" value="NAD(P)_OxRdtase_dom_sf"/>
</dbReference>
<name>F0XJB9_GROCL</name>
<evidence type="ECO:0000259" key="2">
    <source>
        <dbReference type="Pfam" id="PF00248"/>
    </source>
</evidence>
<dbReference type="PRINTS" id="PR00069">
    <property type="entry name" value="ALDKETRDTASE"/>
</dbReference>
<dbReference type="PANTHER" id="PTHR43625">
    <property type="entry name" value="AFLATOXIN B1 ALDEHYDE REDUCTASE"/>
    <property type="match status" value="1"/>
</dbReference>
<protein>
    <submittedName>
        <fullName evidence="3">Aldo-keto reductase</fullName>
    </submittedName>
</protein>
<dbReference type="RefSeq" id="XP_014171695.1">
    <property type="nucleotide sequence ID" value="XM_014316220.1"/>
</dbReference>
<evidence type="ECO:0000256" key="1">
    <source>
        <dbReference type="ARBA" id="ARBA00023002"/>
    </source>
</evidence>
<dbReference type="Gene3D" id="3.20.20.100">
    <property type="entry name" value="NADP-dependent oxidoreductase domain"/>
    <property type="match status" value="1"/>
</dbReference>
<dbReference type="AlphaFoldDB" id="F0XJB9"/>
<dbReference type="Proteomes" id="UP000007796">
    <property type="component" value="Unassembled WGS sequence"/>
</dbReference>
<dbReference type="PANTHER" id="PTHR43625:SF40">
    <property type="entry name" value="ALDO-KETO REDUCTASE YAKC [NADP(+)]"/>
    <property type="match status" value="1"/>
</dbReference>
<dbReference type="OrthoDB" id="37537at2759"/>
<gene>
    <name evidence="3" type="ORF">CMQ_2262</name>
</gene>
<dbReference type="GO" id="GO:0005737">
    <property type="term" value="C:cytoplasm"/>
    <property type="evidence" value="ECO:0007669"/>
    <property type="project" value="TreeGrafter"/>
</dbReference>
<reference evidence="3 4" key="1">
    <citation type="journal article" date="2011" name="Proc. Natl. Acad. Sci. U.S.A.">
        <title>Genome and transcriptome analyses of the mountain pine beetle-fungal symbiont Grosmannia clavigera, a lodgepole pine pathogen.</title>
        <authorList>
            <person name="DiGuistini S."/>
            <person name="Wang Y."/>
            <person name="Liao N.Y."/>
            <person name="Taylor G."/>
            <person name="Tanguay P."/>
            <person name="Feau N."/>
            <person name="Henrissat B."/>
            <person name="Chan S.K."/>
            <person name="Hesse-Orce U."/>
            <person name="Alamouti S.M."/>
            <person name="Tsui C.K.M."/>
            <person name="Docking R.T."/>
            <person name="Levasseur A."/>
            <person name="Haridas S."/>
            <person name="Robertson G."/>
            <person name="Birol I."/>
            <person name="Holt R.A."/>
            <person name="Marra M.A."/>
            <person name="Hamelin R.C."/>
            <person name="Hirst M."/>
            <person name="Jones S.J.M."/>
            <person name="Bohlmann J."/>
            <person name="Breuil C."/>
        </authorList>
    </citation>
    <scope>NUCLEOTIDE SEQUENCE [LARGE SCALE GENOMIC DNA]</scope>
    <source>
        <strain evidence="4">kw1407 / UAMH 11150</strain>
    </source>
</reference>
<keyword evidence="1" id="KW-0560">Oxidoreductase</keyword>
<evidence type="ECO:0000313" key="4">
    <source>
        <dbReference type="Proteomes" id="UP000007796"/>
    </source>
</evidence>
<dbReference type="InterPro" id="IPR050791">
    <property type="entry name" value="Aldo-Keto_reductase"/>
</dbReference>
<dbReference type="GO" id="GO:0016491">
    <property type="term" value="F:oxidoreductase activity"/>
    <property type="evidence" value="ECO:0007669"/>
    <property type="project" value="UniProtKB-KW"/>
</dbReference>
<sequence>MSLPTRQLGRNGPQVTAMGFGLMGLSAFYGSMGDEAERFAFLDHLYASGERFWDTADMYGDSEDLLGRWFKKNPGARETIFLASKFGFTPDRTIRSDPAYAKEACARSLSRLGIDHIDLYYVHRVDTVTPIEDTVEALVDLKKQGKIRYIGLSEVSPTTLRRACAVHPIAAVQMEYSPFELIVEQPKDTGLLATCRELGVALVAYSPLGRGLLTGQYRSPADFGKDDFRVMMPRFSPENFPKNLALVDTLSSLASSKGCTTSQLTLAWLMHQGDDIFPIPGTKKIKYYDDNLGALSVKLTDAEAAAIRTAVDSAEIVGERYPPQMSVALMADTPEKK</sequence>
<dbReference type="HOGENOM" id="CLU_023205_2_1_1"/>